<feature type="domain" description="3-dehydroquinate synthase N-terminal" evidence="6">
    <location>
        <begin position="100"/>
        <end position="211"/>
    </location>
</feature>
<evidence type="ECO:0000313" key="9">
    <source>
        <dbReference type="Proteomes" id="UP000292544"/>
    </source>
</evidence>
<evidence type="ECO:0000256" key="1">
    <source>
        <dbReference type="ARBA" id="ARBA00001911"/>
    </source>
</evidence>
<dbReference type="InterPro" id="IPR056179">
    <property type="entry name" value="DHQS_C"/>
</dbReference>
<evidence type="ECO:0000256" key="5">
    <source>
        <dbReference type="ARBA" id="ARBA00023239"/>
    </source>
</evidence>
<comment type="caution">
    <text evidence="8">The sequence shown here is derived from an EMBL/GenBank/DDBJ whole genome shotgun (WGS) entry which is preliminary data.</text>
</comment>
<keyword evidence="4" id="KW-0057">Aromatic amino acid biosynthesis</keyword>
<dbReference type="EC" id="4.2.3.4" evidence="8"/>
<dbReference type="PANTHER" id="PTHR43622">
    <property type="entry name" value="3-DEHYDROQUINATE SYNTHASE"/>
    <property type="match status" value="1"/>
</dbReference>
<dbReference type="Gene3D" id="3.40.50.1970">
    <property type="match status" value="1"/>
</dbReference>
<dbReference type="NCBIfam" id="NF004852">
    <property type="entry name" value="PRK06203.1"/>
    <property type="match status" value="1"/>
</dbReference>
<evidence type="ECO:0000256" key="3">
    <source>
        <dbReference type="ARBA" id="ARBA00023027"/>
    </source>
</evidence>
<keyword evidence="2" id="KW-0028">Amino-acid biosynthesis</keyword>
<dbReference type="GO" id="GO:0003856">
    <property type="term" value="F:3-dehydroquinate synthase activity"/>
    <property type="evidence" value="ECO:0007669"/>
    <property type="project" value="UniProtKB-EC"/>
</dbReference>
<feature type="domain" description="3-dehydroquinate synthase C-terminal" evidence="7">
    <location>
        <begin position="214"/>
        <end position="351"/>
    </location>
</feature>
<keyword evidence="9" id="KW-1185">Reference proteome</keyword>
<dbReference type="RefSeq" id="WP_130566596.1">
    <property type="nucleotide sequence ID" value="NZ_SHLY01000002.1"/>
</dbReference>
<organism evidence="8 9">
    <name type="scientific">Corallincola spongiicola</name>
    <dbReference type="NCBI Taxonomy" id="2520508"/>
    <lineage>
        <taxon>Bacteria</taxon>
        <taxon>Pseudomonadati</taxon>
        <taxon>Pseudomonadota</taxon>
        <taxon>Gammaproteobacteria</taxon>
        <taxon>Alteromonadales</taxon>
        <taxon>Psychromonadaceae</taxon>
        <taxon>Corallincola</taxon>
    </lineage>
</organism>
<evidence type="ECO:0000259" key="7">
    <source>
        <dbReference type="Pfam" id="PF24621"/>
    </source>
</evidence>
<dbReference type="Pfam" id="PF24621">
    <property type="entry name" value="DHQS_C"/>
    <property type="match status" value="1"/>
</dbReference>
<evidence type="ECO:0000259" key="6">
    <source>
        <dbReference type="Pfam" id="PF01761"/>
    </source>
</evidence>
<dbReference type="InterPro" id="IPR050071">
    <property type="entry name" value="Dehydroquinate_synthase"/>
</dbReference>
<protein>
    <submittedName>
        <fullName evidence="8">3-dehydroquinate synthase</fullName>
        <ecNumber evidence="8">4.2.3.4</ecNumber>
    </submittedName>
</protein>
<dbReference type="PANTHER" id="PTHR43622:SF7">
    <property type="entry name" value="3-DEHYDROQUINATE SYNTHASE, CHLOROPLASTIC"/>
    <property type="match status" value="1"/>
</dbReference>
<accession>A0ABY1WS00</accession>
<dbReference type="EMBL" id="SHLY01000002">
    <property type="protein sequence ID" value="TAA47507.1"/>
    <property type="molecule type" value="Genomic_DNA"/>
</dbReference>
<sequence length="410" mass="45243">MSQIHSTKNKQVAPLSFAAVTETVHTRIQVSFSYPVSFTRDALNLRNMTLANLFPRTLPSSPKIMPVIDSEVLHHHADLPHKLQAYAERHGFNLLPHEVVRGGEICKQEPEAMLEALYRRIADEQVDRHSYLLVIGGGAVLDAVGYAAATAHRGIRLIRMPTTTLAQNDAGIGVKNAINHQQRKNYLGTFAPPFAVINDFDFLDTQSERDKRAGIAEAVKVALLKDSDFFNYLLAHRTSLTDFHHEAALTMIKRCASLHLAHIAGSGDPFEMGSARPLDFGHWSAHKLEALSGHRLRHGEAVAIGIALDSLYAWQTGRLSKQQCADILICLEGAGFQLSCDELEAMNMQDALNEFREHLGGNLCITLLSGIGAASEVSDIDAQLMQRCAQWLIQGHLPHIKLKLDATYGQ</sequence>
<dbReference type="Proteomes" id="UP000292544">
    <property type="component" value="Unassembled WGS sequence"/>
</dbReference>
<evidence type="ECO:0000256" key="2">
    <source>
        <dbReference type="ARBA" id="ARBA00022605"/>
    </source>
</evidence>
<dbReference type="SUPFAM" id="SSF56796">
    <property type="entry name" value="Dehydroquinate synthase-like"/>
    <property type="match status" value="1"/>
</dbReference>
<keyword evidence="5 8" id="KW-0456">Lyase</keyword>
<gene>
    <name evidence="8" type="ORF">EXY25_09815</name>
</gene>
<dbReference type="Pfam" id="PF01761">
    <property type="entry name" value="DHQ_synthase"/>
    <property type="match status" value="1"/>
</dbReference>
<evidence type="ECO:0000313" key="8">
    <source>
        <dbReference type="EMBL" id="TAA47507.1"/>
    </source>
</evidence>
<evidence type="ECO:0000256" key="4">
    <source>
        <dbReference type="ARBA" id="ARBA00023141"/>
    </source>
</evidence>
<dbReference type="Gene3D" id="1.20.1090.10">
    <property type="entry name" value="Dehydroquinate synthase-like - alpha domain"/>
    <property type="match status" value="1"/>
</dbReference>
<dbReference type="CDD" id="cd08198">
    <property type="entry name" value="DHQS-like"/>
    <property type="match status" value="1"/>
</dbReference>
<dbReference type="InterPro" id="IPR030960">
    <property type="entry name" value="DHQS/DOIS_N"/>
</dbReference>
<comment type="cofactor">
    <cofactor evidence="1">
        <name>NAD(+)</name>
        <dbReference type="ChEBI" id="CHEBI:57540"/>
    </cofactor>
</comment>
<keyword evidence="3" id="KW-0520">NAD</keyword>
<proteinExistence type="predicted"/>
<name>A0ABY1WS00_9GAMM</name>
<reference evidence="9" key="1">
    <citation type="submission" date="2019-02" db="EMBL/GenBank/DDBJ databases">
        <title>Draft genome sequence of Muricauda sp. 176CP4-71.</title>
        <authorList>
            <person name="Park J.-S."/>
        </authorList>
    </citation>
    <scope>NUCLEOTIDE SEQUENCE [LARGE SCALE GENOMIC DNA]</scope>
    <source>
        <strain evidence="9">176GS2-150</strain>
    </source>
</reference>